<dbReference type="SFLD" id="SFLDG01066">
    <property type="entry name" value="organic_radical-activating_enz"/>
    <property type="match status" value="1"/>
</dbReference>
<dbReference type="AlphaFoldDB" id="A0A923LVS1"/>
<feature type="domain" description="Radical SAM core" evidence="11">
    <location>
        <begin position="14"/>
        <end position="232"/>
    </location>
</feature>
<comment type="catalytic activity">
    <reaction evidence="10">
        <text>glycyl-[formate C-acetyltransferase] + reduced [flavodoxin] + S-adenosyl-L-methionine = glycin-2-yl radical-[formate C-acetyltransferase] + semiquinone [flavodoxin] + 5'-deoxyadenosine + L-methionine + H(+)</text>
        <dbReference type="Rhea" id="RHEA:19225"/>
        <dbReference type="Rhea" id="RHEA-COMP:10622"/>
        <dbReference type="Rhea" id="RHEA-COMP:12190"/>
        <dbReference type="Rhea" id="RHEA-COMP:12191"/>
        <dbReference type="Rhea" id="RHEA-COMP:14480"/>
        <dbReference type="ChEBI" id="CHEBI:15378"/>
        <dbReference type="ChEBI" id="CHEBI:17319"/>
        <dbReference type="ChEBI" id="CHEBI:29947"/>
        <dbReference type="ChEBI" id="CHEBI:32722"/>
        <dbReference type="ChEBI" id="CHEBI:57618"/>
        <dbReference type="ChEBI" id="CHEBI:57844"/>
        <dbReference type="ChEBI" id="CHEBI:59789"/>
        <dbReference type="ChEBI" id="CHEBI:140311"/>
        <dbReference type="EC" id="1.97.1.4"/>
    </reaction>
</comment>
<protein>
    <recommendedName>
        <fullName evidence="3 10">Pyruvate formate-lyase-activating enzyme</fullName>
        <ecNumber evidence="10">1.97.1.4</ecNumber>
    </recommendedName>
</protein>
<comment type="cofactor">
    <cofactor evidence="10">
        <name>[4Fe-4S] cluster</name>
        <dbReference type="ChEBI" id="CHEBI:49883"/>
    </cofactor>
    <text evidence="10">Binds 1 [4Fe-4S] cluster. The cluster is coordinated with 3 cysteines and an exchangeable S-adenosyl-L-methionine.</text>
</comment>
<comment type="caution">
    <text evidence="12">The sequence shown here is derived from an EMBL/GenBank/DDBJ whole genome shotgun (WGS) entry which is preliminary data.</text>
</comment>
<dbReference type="PROSITE" id="PS01087">
    <property type="entry name" value="RADICAL_ACTIVATING"/>
    <property type="match status" value="1"/>
</dbReference>
<evidence type="ECO:0000256" key="2">
    <source>
        <dbReference type="ARBA" id="ARBA00009777"/>
    </source>
</evidence>
<reference evidence="12" key="1">
    <citation type="submission" date="2020-08" db="EMBL/GenBank/DDBJ databases">
        <title>Genome public.</title>
        <authorList>
            <person name="Liu C."/>
            <person name="Sun Q."/>
        </authorList>
    </citation>
    <scope>NUCLEOTIDE SEQUENCE</scope>
    <source>
        <strain evidence="12">NSJ-28</strain>
    </source>
</reference>
<dbReference type="PANTHER" id="PTHR30352:SF5">
    <property type="entry name" value="PYRUVATE FORMATE-LYASE 1-ACTIVATING ENZYME"/>
    <property type="match status" value="1"/>
</dbReference>
<dbReference type="InterPro" id="IPR034457">
    <property type="entry name" value="Organic_radical-activating"/>
</dbReference>
<proteinExistence type="inferred from homology"/>
<dbReference type="EMBL" id="JACOPL010000010">
    <property type="protein sequence ID" value="MBC5726069.1"/>
    <property type="molecule type" value="Genomic_DNA"/>
</dbReference>
<dbReference type="RefSeq" id="WP_054328164.1">
    <property type="nucleotide sequence ID" value="NZ_JACOPL010000010.1"/>
</dbReference>
<keyword evidence="9 10" id="KW-0411">Iron-sulfur</keyword>
<keyword evidence="12" id="KW-0670">Pyruvate</keyword>
<keyword evidence="12" id="KW-0456">Lyase</keyword>
<dbReference type="InterPro" id="IPR012838">
    <property type="entry name" value="PFL1_activating"/>
</dbReference>
<evidence type="ECO:0000256" key="3">
    <source>
        <dbReference type="ARBA" id="ARBA00021356"/>
    </source>
</evidence>
<dbReference type="GO" id="GO:0046872">
    <property type="term" value="F:metal ion binding"/>
    <property type="evidence" value="ECO:0007669"/>
    <property type="project" value="UniProtKB-UniRule"/>
</dbReference>
<keyword evidence="8 10" id="KW-0408">Iron</keyword>
<gene>
    <name evidence="12" type="primary">pflA</name>
    <name evidence="12" type="ORF">H8S45_11450</name>
</gene>
<dbReference type="GO" id="GO:0043365">
    <property type="term" value="F:[formate-C-acetyltransferase]-activating enzyme activity"/>
    <property type="evidence" value="ECO:0007669"/>
    <property type="project" value="UniProtKB-UniRule"/>
</dbReference>
<evidence type="ECO:0000256" key="4">
    <source>
        <dbReference type="ARBA" id="ARBA00022485"/>
    </source>
</evidence>
<evidence type="ECO:0000256" key="8">
    <source>
        <dbReference type="ARBA" id="ARBA00023004"/>
    </source>
</evidence>
<dbReference type="InterPro" id="IPR013785">
    <property type="entry name" value="Aldolase_TIM"/>
</dbReference>
<dbReference type="SUPFAM" id="SSF102114">
    <property type="entry name" value="Radical SAM enzymes"/>
    <property type="match status" value="1"/>
</dbReference>
<dbReference type="Pfam" id="PF04055">
    <property type="entry name" value="Radical_SAM"/>
    <property type="match status" value="1"/>
</dbReference>
<dbReference type="Proteomes" id="UP000606499">
    <property type="component" value="Unassembled WGS sequence"/>
</dbReference>
<dbReference type="GO" id="GO:0016829">
    <property type="term" value="F:lyase activity"/>
    <property type="evidence" value="ECO:0007669"/>
    <property type="project" value="UniProtKB-KW"/>
</dbReference>
<comment type="subcellular location">
    <subcellularLocation>
        <location evidence="10">Cytoplasm</location>
    </subcellularLocation>
</comment>
<evidence type="ECO:0000256" key="6">
    <source>
        <dbReference type="ARBA" id="ARBA00022723"/>
    </source>
</evidence>
<keyword evidence="6 10" id="KW-0479">Metal-binding</keyword>
<keyword evidence="10" id="KW-0963">Cytoplasm</keyword>
<evidence type="ECO:0000259" key="11">
    <source>
        <dbReference type="PROSITE" id="PS51918"/>
    </source>
</evidence>
<organism evidence="12 13">
    <name type="scientific">Agathobaculum faecis</name>
    <dbReference type="NCBI Taxonomy" id="2763013"/>
    <lineage>
        <taxon>Bacteria</taxon>
        <taxon>Bacillati</taxon>
        <taxon>Bacillota</taxon>
        <taxon>Clostridia</taxon>
        <taxon>Eubacteriales</taxon>
        <taxon>Butyricicoccaceae</taxon>
        <taxon>Agathobaculum</taxon>
    </lineage>
</organism>
<comment type="function">
    <text evidence="1 10">Activation of pyruvate formate-lyase under anaerobic conditions by generation of an organic free radical, using S-adenosylmethionine and reduced flavodoxin as cosubstrates to produce 5'-deoxy-adenosine.</text>
</comment>
<dbReference type="PANTHER" id="PTHR30352">
    <property type="entry name" value="PYRUVATE FORMATE-LYASE-ACTIVATING ENZYME"/>
    <property type="match status" value="1"/>
</dbReference>
<keyword evidence="7 10" id="KW-0560">Oxidoreductase</keyword>
<dbReference type="NCBIfam" id="TIGR02493">
    <property type="entry name" value="PFLA"/>
    <property type="match status" value="1"/>
</dbReference>
<accession>A0A923LVS1</accession>
<sequence>MTGRIHSIQSLGAVDGPGIRYVVFLQGCPLRCVYCHNPDTWAAEGGDTVEADALVQKALRCRAYWGDSGGVTVSGGEPLLQAPFVEEFFAKLQAQGVHTALDTSGVGNLAGAERVLRHTDLVLCDLKFLTQADYLQYCRADLTQVERFLQLTAMKGVPLWIRHVVVPGLTDSLEHLRLVKAKAESYPNLEKLEFLPFHKLCLEKYDRLGLEFPLRDTPAMNDAWLKLLLDKL</sequence>
<evidence type="ECO:0000256" key="5">
    <source>
        <dbReference type="ARBA" id="ARBA00022691"/>
    </source>
</evidence>
<name>A0A923LVS1_9FIRM</name>
<dbReference type="SFLD" id="SFLDS00029">
    <property type="entry name" value="Radical_SAM"/>
    <property type="match status" value="1"/>
</dbReference>
<evidence type="ECO:0000313" key="13">
    <source>
        <dbReference type="Proteomes" id="UP000606499"/>
    </source>
</evidence>
<dbReference type="PROSITE" id="PS51918">
    <property type="entry name" value="RADICAL_SAM"/>
    <property type="match status" value="1"/>
</dbReference>
<keyword evidence="5 10" id="KW-0949">S-adenosyl-L-methionine</keyword>
<keyword evidence="13" id="KW-1185">Reference proteome</keyword>
<evidence type="ECO:0000256" key="9">
    <source>
        <dbReference type="ARBA" id="ARBA00023014"/>
    </source>
</evidence>
<evidence type="ECO:0000313" key="12">
    <source>
        <dbReference type="EMBL" id="MBC5726069.1"/>
    </source>
</evidence>
<comment type="similarity">
    <text evidence="2 10">Belongs to the organic radical-activating enzymes family.</text>
</comment>
<dbReference type="CDD" id="cd01335">
    <property type="entry name" value="Radical_SAM"/>
    <property type="match status" value="1"/>
</dbReference>
<dbReference type="InterPro" id="IPR058240">
    <property type="entry name" value="rSAM_sf"/>
</dbReference>
<dbReference type="GO" id="GO:0005737">
    <property type="term" value="C:cytoplasm"/>
    <property type="evidence" value="ECO:0007669"/>
    <property type="project" value="UniProtKB-SubCell"/>
</dbReference>
<evidence type="ECO:0000256" key="10">
    <source>
        <dbReference type="RuleBase" id="RU362053"/>
    </source>
</evidence>
<evidence type="ECO:0000256" key="7">
    <source>
        <dbReference type="ARBA" id="ARBA00023002"/>
    </source>
</evidence>
<keyword evidence="4 10" id="KW-0004">4Fe-4S</keyword>
<dbReference type="InterPro" id="IPR007197">
    <property type="entry name" value="rSAM"/>
</dbReference>
<dbReference type="Gene3D" id="3.20.20.70">
    <property type="entry name" value="Aldolase class I"/>
    <property type="match status" value="1"/>
</dbReference>
<evidence type="ECO:0000256" key="1">
    <source>
        <dbReference type="ARBA" id="ARBA00003141"/>
    </source>
</evidence>
<dbReference type="InterPro" id="IPR001989">
    <property type="entry name" value="Radical_activat_CS"/>
</dbReference>
<dbReference type="EC" id="1.97.1.4" evidence="10"/>
<dbReference type="GO" id="GO:0051539">
    <property type="term" value="F:4 iron, 4 sulfur cluster binding"/>
    <property type="evidence" value="ECO:0007669"/>
    <property type="project" value="UniProtKB-UniRule"/>
</dbReference>